<dbReference type="AlphaFoldDB" id="A0A3S4RX64"/>
<evidence type="ECO:0000313" key="1">
    <source>
        <dbReference type="EMBL" id="VEG28828.1"/>
    </source>
</evidence>
<name>A0A3S4RX64_9ACTO</name>
<keyword evidence="2" id="KW-1185">Reference proteome</keyword>
<dbReference type="EMBL" id="LR134350">
    <property type="protein sequence ID" value="VEG28828.1"/>
    <property type="molecule type" value="Genomic_DNA"/>
</dbReference>
<dbReference type="Proteomes" id="UP000266895">
    <property type="component" value="Chromosome"/>
</dbReference>
<accession>A0A3S4RX64</accession>
<reference evidence="1 2" key="1">
    <citation type="submission" date="2018-12" db="EMBL/GenBank/DDBJ databases">
        <authorList>
            <consortium name="Pathogen Informatics"/>
        </authorList>
    </citation>
    <scope>NUCLEOTIDE SEQUENCE [LARGE SCALE GENOMIC DNA]</scope>
    <source>
        <strain evidence="1 2">NCTC11636</strain>
    </source>
</reference>
<proteinExistence type="predicted"/>
<sequence length="71" mass="7598">MTLRDDNGAPAVVWEYPNGLYASVRFRATKDLSDPEVDAQTAVIVAVFKEVAQALAETKDGPSVAVTGYPD</sequence>
<protein>
    <submittedName>
        <fullName evidence="1">Uncharacterized protein</fullName>
    </submittedName>
</protein>
<evidence type="ECO:0000313" key="2">
    <source>
        <dbReference type="Proteomes" id="UP000266895"/>
    </source>
</evidence>
<gene>
    <name evidence="1" type="ORF">NCTC11636_01741</name>
</gene>
<organism evidence="1 2">
    <name type="scientific">Actinomyces howellii</name>
    <dbReference type="NCBI Taxonomy" id="52771"/>
    <lineage>
        <taxon>Bacteria</taxon>
        <taxon>Bacillati</taxon>
        <taxon>Actinomycetota</taxon>
        <taxon>Actinomycetes</taxon>
        <taxon>Actinomycetales</taxon>
        <taxon>Actinomycetaceae</taxon>
        <taxon>Actinomyces</taxon>
    </lineage>
</organism>
<dbReference type="KEGG" id="ahw:NCTC11636_01741"/>